<dbReference type="CDD" id="cd12797">
    <property type="entry name" value="M23_peptidase"/>
    <property type="match status" value="1"/>
</dbReference>
<dbReference type="Pfam" id="PF01551">
    <property type="entry name" value="Peptidase_M23"/>
    <property type="match status" value="1"/>
</dbReference>
<dbReference type="InterPro" id="IPR036779">
    <property type="entry name" value="LysM_dom_sf"/>
</dbReference>
<dbReference type="PROSITE" id="PS51782">
    <property type="entry name" value="LYSM"/>
    <property type="match status" value="2"/>
</dbReference>
<dbReference type="OrthoDB" id="9805799at2"/>
<feature type="domain" description="LysM" evidence="3">
    <location>
        <begin position="124"/>
        <end position="169"/>
    </location>
</feature>
<feature type="compositionally biased region" description="Low complexity" evidence="1">
    <location>
        <begin position="195"/>
        <end position="208"/>
    </location>
</feature>
<keyword evidence="5" id="KW-1185">Reference proteome</keyword>
<evidence type="ECO:0000313" key="5">
    <source>
        <dbReference type="Proteomes" id="UP000215459"/>
    </source>
</evidence>
<sequence>MPKKKPWVASSLSLATASLFVGNGTETAQAEETVKRTVPDWEKEQIAQDVLYQYLTPISSVSEGNLAVDAEKKPLIHKVKEGDTLYGIGNRYGVDSQTLASYNKIEDPRKLQVGQRVKVPVELNRIRVKEGEGLTSIARRHSVSVSTLKKANPDLKSTNALYVGQVLVVPKPFEPKIEKQPEQSEKKKQRVTLASDSSSDQPSNQSHSFRWPVKGEITSGYGWRNGKMHQGIDISNTKQKQNVIRASLGGEVVRAGYAGGYGNLVVLDHGNGWTTYYAHLSGISVSKGESVSAGGDLGHMGTTGNSTGVHLHFEIRRHDQPINPLSVLP</sequence>
<dbReference type="Pfam" id="PF01476">
    <property type="entry name" value="LysM"/>
    <property type="match status" value="2"/>
</dbReference>
<evidence type="ECO:0000259" key="3">
    <source>
        <dbReference type="PROSITE" id="PS51782"/>
    </source>
</evidence>
<comment type="caution">
    <text evidence="4">The sequence shown here is derived from an EMBL/GenBank/DDBJ whole genome shotgun (WGS) entry which is preliminary data.</text>
</comment>
<keyword evidence="2" id="KW-0732">Signal</keyword>
<dbReference type="EMBL" id="NOWF01000004">
    <property type="protein sequence ID" value="OYD07991.1"/>
    <property type="molecule type" value="Genomic_DNA"/>
</dbReference>
<evidence type="ECO:0000256" key="1">
    <source>
        <dbReference type="SAM" id="MobiDB-lite"/>
    </source>
</evidence>
<dbReference type="InterPro" id="IPR016047">
    <property type="entry name" value="M23ase_b-sheet_dom"/>
</dbReference>
<dbReference type="Gene3D" id="2.70.70.10">
    <property type="entry name" value="Glucose Permease (Domain IIA)"/>
    <property type="match status" value="1"/>
</dbReference>
<dbReference type="PANTHER" id="PTHR21666:SF270">
    <property type="entry name" value="MUREIN HYDROLASE ACTIVATOR ENVC"/>
    <property type="match status" value="1"/>
</dbReference>
<evidence type="ECO:0000256" key="2">
    <source>
        <dbReference type="SAM" id="SignalP"/>
    </source>
</evidence>
<dbReference type="RefSeq" id="WP_094264027.1">
    <property type="nucleotide sequence ID" value="NZ_NOWF01000004.1"/>
</dbReference>
<evidence type="ECO:0000313" key="4">
    <source>
        <dbReference type="EMBL" id="OYD07991.1"/>
    </source>
</evidence>
<dbReference type="CDD" id="cd00118">
    <property type="entry name" value="LysM"/>
    <property type="match status" value="2"/>
</dbReference>
<gene>
    <name evidence="4" type="ORF">CHM34_07685</name>
</gene>
<dbReference type="InterPro" id="IPR050570">
    <property type="entry name" value="Cell_wall_metabolism_enzyme"/>
</dbReference>
<name>A0A235B6X9_9BACL</name>
<dbReference type="InterPro" id="IPR018392">
    <property type="entry name" value="LysM"/>
</dbReference>
<dbReference type="SUPFAM" id="SSF51261">
    <property type="entry name" value="Duplicated hybrid motif"/>
    <property type="match status" value="1"/>
</dbReference>
<dbReference type="Gene3D" id="3.10.350.10">
    <property type="entry name" value="LysM domain"/>
    <property type="match status" value="2"/>
</dbReference>
<dbReference type="SMART" id="SM00257">
    <property type="entry name" value="LysM"/>
    <property type="match status" value="2"/>
</dbReference>
<dbReference type="PANTHER" id="PTHR21666">
    <property type="entry name" value="PEPTIDASE-RELATED"/>
    <property type="match status" value="1"/>
</dbReference>
<accession>A0A235B6X9</accession>
<protein>
    <recommendedName>
        <fullName evidence="3">LysM domain-containing protein</fullName>
    </recommendedName>
</protein>
<reference evidence="4 5" key="1">
    <citation type="submission" date="2017-07" db="EMBL/GenBank/DDBJ databases">
        <title>The genome sequence of Paludifilum halophilum highlights mechanisms for microbial adaptation to high salt environemnts.</title>
        <authorList>
            <person name="Belbahri L."/>
        </authorList>
    </citation>
    <scope>NUCLEOTIDE SEQUENCE [LARGE SCALE GENOMIC DNA]</scope>
    <source>
        <strain evidence="4 5">DSM 102817</strain>
    </source>
</reference>
<dbReference type="Proteomes" id="UP000215459">
    <property type="component" value="Unassembled WGS sequence"/>
</dbReference>
<dbReference type="GO" id="GO:0004222">
    <property type="term" value="F:metalloendopeptidase activity"/>
    <property type="evidence" value="ECO:0007669"/>
    <property type="project" value="TreeGrafter"/>
</dbReference>
<feature type="domain" description="LysM" evidence="3">
    <location>
        <begin position="75"/>
        <end position="119"/>
    </location>
</feature>
<feature type="region of interest" description="Disordered" evidence="1">
    <location>
        <begin position="174"/>
        <end position="211"/>
    </location>
</feature>
<organism evidence="4 5">
    <name type="scientific">Paludifilum halophilum</name>
    <dbReference type="NCBI Taxonomy" id="1642702"/>
    <lineage>
        <taxon>Bacteria</taxon>
        <taxon>Bacillati</taxon>
        <taxon>Bacillota</taxon>
        <taxon>Bacilli</taxon>
        <taxon>Bacillales</taxon>
        <taxon>Thermoactinomycetaceae</taxon>
        <taxon>Paludifilum</taxon>
    </lineage>
</organism>
<dbReference type="InterPro" id="IPR011055">
    <property type="entry name" value="Dup_hybrid_motif"/>
</dbReference>
<proteinExistence type="predicted"/>
<feature type="signal peptide" evidence="2">
    <location>
        <begin position="1"/>
        <end position="30"/>
    </location>
</feature>
<feature type="chain" id="PRO_5012918092" description="LysM domain-containing protein" evidence="2">
    <location>
        <begin position="31"/>
        <end position="329"/>
    </location>
</feature>
<dbReference type="AlphaFoldDB" id="A0A235B6X9"/>
<feature type="compositionally biased region" description="Basic and acidic residues" evidence="1">
    <location>
        <begin position="174"/>
        <end position="186"/>
    </location>
</feature>